<evidence type="ECO:0000256" key="5">
    <source>
        <dbReference type="ARBA" id="ARBA00048493"/>
    </source>
</evidence>
<evidence type="ECO:0000313" key="9">
    <source>
        <dbReference type="EMBL" id="RDY31189.1"/>
    </source>
</evidence>
<dbReference type="InterPro" id="IPR005835">
    <property type="entry name" value="NTP_transferase_dom"/>
</dbReference>
<organism evidence="8 11">
    <name type="scientific">Lachnotalea glycerini</name>
    <dbReference type="NCBI Taxonomy" id="1763509"/>
    <lineage>
        <taxon>Bacteria</taxon>
        <taxon>Bacillati</taxon>
        <taxon>Bacillota</taxon>
        <taxon>Clostridia</taxon>
        <taxon>Lachnospirales</taxon>
        <taxon>Lachnospiraceae</taxon>
        <taxon>Lachnotalea</taxon>
    </lineage>
</organism>
<dbReference type="InterPro" id="IPR029044">
    <property type="entry name" value="Nucleotide-diphossugar_trans"/>
</dbReference>
<sequence>MSKLKAVILAAGKGTRMKSDLPKVVHTVNGKPMVEYAIEAAKGANADEVCLVVGYKSEVVKACVTSKVTYAMQTEQLGTGHAVKCATKFIGSEGETLILFGDTPLITGATLSKLVEYHRQNENKVTVLSAIVANPAGYGRIIRNEAGEFKKSVEHKDASETELLSLEVNSGMYVFDSKELNEALNELKTNNSQGEYYLPDTLTIIKAKGLKADAYVLEDAMEMTGVNDQDQLKAVEKIVQERKRK</sequence>
<comment type="function">
    <text evidence="6">Catalyzes the last two sequential reactions in the de novo biosynthetic pathway for UDP-N-acetylglucosamine (UDP-GlcNAc). The C-terminal domain catalyzes the transfer of acetyl group from acetyl coenzyme A to glucosamine-1-phosphate (GlcN-1-P) to produce N-acetylglucosamine-1-phosphate (GlcNAc-1-P), which is converted into UDP-GlcNAc by the transfer of uridine 5-monophosphate (from uridine 5-triphosphate), a reaction catalyzed by the N-terminal domain.</text>
</comment>
<dbReference type="EMBL" id="NOKA02000020">
    <property type="protein sequence ID" value="RDY31189.1"/>
    <property type="molecule type" value="Genomic_DNA"/>
</dbReference>
<dbReference type="InterPro" id="IPR050065">
    <property type="entry name" value="GlmU-like"/>
</dbReference>
<evidence type="ECO:0000256" key="4">
    <source>
        <dbReference type="ARBA" id="ARBA00048247"/>
    </source>
</evidence>
<evidence type="ECO:0000313" key="11">
    <source>
        <dbReference type="Proteomes" id="UP000247523"/>
    </source>
</evidence>
<comment type="catalytic activity">
    <reaction evidence="4">
        <text>alpha-D-glucosamine 1-phosphate + acetyl-CoA = N-acetyl-alpha-D-glucosamine 1-phosphate + CoA + H(+)</text>
        <dbReference type="Rhea" id="RHEA:13725"/>
        <dbReference type="ChEBI" id="CHEBI:15378"/>
        <dbReference type="ChEBI" id="CHEBI:57287"/>
        <dbReference type="ChEBI" id="CHEBI:57288"/>
        <dbReference type="ChEBI" id="CHEBI:57776"/>
        <dbReference type="ChEBI" id="CHEBI:58516"/>
        <dbReference type="EC" id="2.3.1.157"/>
    </reaction>
</comment>
<evidence type="ECO:0000256" key="3">
    <source>
        <dbReference type="ARBA" id="ARBA00023315"/>
    </source>
</evidence>
<dbReference type="PANTHER" id="PTHR43584">
    <property type="entry name" value="NUCLEOTIDYL TRANSFERASE"/>
    <property type="match status" value="1"/>
</dbReference>
<reference evidence="9" key="3">
    <citation type="submission" date="2018-07" db="EMBL/GenBank/DDBJ databases">
        <authorList>
            <person name="Quirk P.G."/>
            <person name="Krulwich T.A."/>
        </authorList>
    </citation>
    <scope>NUCLEOTIDE SEQUENCE</scope>
    <source>
        <strain evidence="9">CCRI-19302</strain>
    </source>
</reference>
<reference evidence="9 10" key="1">
    <citation type="journal article" date="2017" name="Genome Announc.">
        <title>Draft Genome Sequence of a Sporulating and Motile Strain of Lachnotalea glycerini Isolated from Water in Quebec City, Canada.</title>
        <authorList>
            <person name="Maheux A.F."/>
            <person name="Boudreau D.K."/>
            <person name="Berube E."/>
            <person name="Boissinot M."/>
            <person name="Raymond F."/>
            <person name="Brodeur S."/>
            <person name="Corbeil J."/>
            <person name="Isabel S."/>
            <person name="Omar R.F."/>
            <person name="Bergeron M.G."/>
        </authorList>
    </citation>
    <scope>NUCLEOTIDE SEQUENCE [LARGE SCALE GENOMIC DNA]</scope>
    <source>
        <strain evidence="9 10">CCRI-19302</strain>
    </source>
</reference>
<evidence type="ECO:0000259" key="7">
    <source>
        <dbReference type="Pfam" id="PF00483"/>
    </source>
</evidence>
<keyword evidence="10" id="KW-1185">Reference proteome</keyword>
<dbReference type="PANTHER" id="PTHR43584:SF3">
    <property type="entry name" value="BIFUNCTIONAL PROTEIN GLMU"/>
    <property type="match status" value="1"/>
</dbReference>
<keyword evidence="3" id="KW-0012">Acyltransferase</keyword>
<dbReference type="GO" id="GO:0019134">
    <property type="term" value="F:glucosamine-1-phosphate N-acetyltransferase activity"/>
    <property type="evidence" value="ECO:0007669"/>
    <property type="project" value="UniProtKB-EC"/>
</dbReference>
<dbReference type="CDD" id="cd02540">
    <property type="entry name" value="GT2_GlmU_N_bac"/>
    <property type="match status" value="1"/>
</dbReference>
<evidence type="ECO:0000313" key="10">
    <source>
        <dbReference type="Proteomes" id="UP000216411"/>
    </source>
</evidence>
<accession>A0A255S6H6</accession>
<dbReference type="Proteomes" id="UP000247523">
    <property type="component" value="Unassembled WGS sequence"/>
</dbReference>
<gene>
    <name evidence="8" type="ORF">C8E03_104109</name>
    <name evidence="9" type="ORF">CG710_010930</name>
</gene>
<keyword evidence="1 8" id="KW-0808">Transferase</keyword>
<dbReference type="OrthoDB" id="9775031at2"/>
<dbReference type="Proteomes" id="UP000216411">
    <property type="component" value="Unassembled WGS sequence"/>
</dbReference>
<dbReference type="AlphaFoldDB" id="A0A255S6H6"/>
<evidence type="ECO:0000256" key="2">
    <source>
        <dbReference type="ARBA" id="ARBA00022695"/>
    </source>
</evidence>
<feature type="domain" description="Nucleotidyl transferase" evidence="7">
    <location>
        <begin position="5"/>
        <end position="199"/>
    </location>
</feature>
<proteinExistence type="predicted"/>
<keyword evidence="2" id="KW-0548">Nucleotidyltransferase</keyword>
<name>A0A255S6H6_9FIRM</name>
<comment type="catalytic activity">
    <reaction evidence="5">
        <text>N-acetyl-alpha-D-glucosamine 1-phosphate + UTP + H(+) = UDP-N-acetyl-alpha-D-glucosamine + diphosphate</text>
        <dbReference type="Rhea" id="RHEA:13509"/>
        <dbReference type="ChEBI" id="CHEBI:15378"/>
        <dbReference type="ChEBI" id="CHEBI:33019"/>
        <dbReference type="ChEBI" id="CHEBI:46398"/>
        <dbReference type="ChEBI" id="CHEBI:57705"/>
        <dbReference type="ChEBI" id="CHEBI:57776"/>
        <dbReference type="EC" id="2.7.7.23"/>
    </reaction>
</comment>
<evidence type="ECO:0000256" key="6">
    <source>
        <dbReference type="ARBA" id="ARBA00049628"/>
    </source>
</evidence>
<dbReference type="Pfam" id="PF00483">
    <property type="entry name" value="NTP_transferase"/>
    <property type="match status" value="1"/>
</dbReference>
<dbReference type="GO" id="GO:0003977">
    <property type="term" value="F:UDP-N-acetylglucosamine diphosphorylase activity"/>
    <property type="evidence" value="ECO:0007669"/>
    <property type="project" value="UniProtKB-EC"/>
</dbReference>
<dbReference type="RefSeq" id="WP_094377770.1">
    <property type="nucleotide sequence ID" value="NZ_NOKA02000020.1"/>
</dbReference>
<dbReference type="Gene3D" id="3.90.550.10">
    <property type="entry name" value="Spore Coat Polysaccharide Biosynthesis Protein SpsA, Chain A"/>
    <property type="match status" value="1"/>
</dbReference>
<protein>
    <submittedName>
        <fullName evidence="8">Bifunctional UDP-N-acetylglucosamine pyrophosphorylase/glucosamine-1-phosphate N-acetyltransferase</fullName>
    </submittedName>
    <submittedName>
        <fullName evidence="9">UDP-N-acetylglucosamine diphosphorylase</fullName>
    </submittedName>
</protein>
<evidence type="ECO:0000256" key="1">
    <source>
        <dbReference type="ARBA" id="ARBA00022679"/>
    </source>
</evidence>
<dbReference type="EMBL" id="QICS01000004">
    <property type="protein sequence ID" value="PXV91101.1"/>
    <property type="molecule type" value="Genomic_DNA"/>
</dbReference>
<reference evidence="8 11" key="2">
    <citation type="submission" date="2018-05" db="EMBL/GenBank/DDBJ databases">
        <title>Genomic Encyclopedia of Type Strains, Phase IV (KMG-IV): sequencing the most valuable type-strain genomes for metagenomic binning, comparative biology and taxonomic classification.</title>
        <authorList>
            <person name="Goeker M."/>
        </authorList>
    </citation>
    <scope>NUCLEOTIDE SEQUENCE [LARGE SCALE GENOMIC DNA]</scope>
    <source>
        <strain evidence="8 11">DSM 28816</strain>
    </source>
</reference>
<evidence type="ECO:0000313" key="8">
    <source>
        <dbReference type="EMBL" id="PXV91101.1"/>
    </source>
</evidence>
<comment type="caution">
    <text evidence="8">The sequence shown here is derived from an EMBL/GenBank/DDBJ whole genome shotgun (WGS) entry which is preliminary data.</text>
</comment>
<dbReference type="SUPFAM" id="SSF53448">
    <property type="entry name" value="Nucleotide-diphospho-sugar transferases"/>
    <property type="match status" value="1"/>
</dbReference>